<dbReference type="Pfam" id="PF13561">
    <property type="entry name" value="adh_short_C2"/>
    <property type="match status" value="1"/>
</dbReference>
<reference evidence="5 6" key="1">
    <citation type="submission" date="2019-03" db="EMBL/GenBank/DDBJ databases">
        <title>The genome sequence of a newly discovered highly antifungal drug resistant Aspergillus species, Aspergillus tanneri NIH 1004.</title>
        <authorList>
            <person name="Mounaud S."/>
            <person name="Singh I."/>
            <person name="Joardar V."/>
            <person name="Pakala S."/>
            <person name="Pakala S."/>
            <person name="Venepally P."/>
            <person name="Hoover J."/>
            <person name="Nierman W."/>
            <person name="Chung J."/>
            <person name="Losada L."/>
        </authorList>
    </citation>
    <scope>NUCLEOTIDE SEQUENCE [LARGE SCALE GENOMIC DNA]</scope>
    <source>
        <strain evidence="5 6">NIH1004</strain>
    </source>
</reference>
<dbReference type="Proteomes" id="UP000308092">
    <property type="component" value="Unassembled WGS sequence"/>
</dbReference>
<dbReference type="InterPro" id="IPR036291">
    <property type="entry name" value="NAD(P)-bd_dom_sf"/>
</dbReference>
<evidence type="ECO:0000313" key="7">
    <source>
        <dbReference type="Proteomes" id="UP000324241"/>
    </source>
</evidence>
<evidence type="ECO:0000313" key="6">
    <source>
        <dbReference type="Proteomes" id="UP000308092"/>
    </source>
</evidence>
<name>A0A4S3JVM4_9EURO</name>
<gene>
    <name evidence="4" type="ORF">ATNIH1004_009707</name>
    <name evidence="5" type="ORF">EYZ11_001081</name>
</gene>
<keyword evidence="3" id="KW-0560">Oxidoreductase</keyword>
<sequence>MSMTSRIFTITGGASGIGASTARLLARRGARAICVGDLSTQNFPDLTDSIKKINPSTEVHCTTLDVTSSSAVEKWIQTVVSTFGELHGAANVAGIIQPAEIRTTPNINILKEADEAWNRVLRVNLDGVFYSTRAQVRAMKDLQPADRSIVNVASVASMMHLPHGFAYGASKAACAHFTASVAKDTFPLGIRINAVSPTATATPMLGKFLPDAKTEDDIRKVCKQYGLPLVEAEDIARTIVWLLSEDSRPVFGANINVGAAIP</sequence>
<dbReference type="PRINTS" id="PR00081">
    <property type="entry name" value="GDHRDH"/>
</dbReference>
<accession>A0A4S3JVM4</accession>
<keyword evidence="6" id="KW-1185">Reference proteome</keyword>
<dbReference type="EMBL" id="QUQM01000005">
    <property type="protein sequence ID" value="KAA8642945.1"/>
    <property type="molecule type" value="Genomic_DNA"/>
</dbReference>
<dbReference type="VEuPathDB" id="FungiDB:EYZ11_001081"/>
<dbReference type="RefSeq" id="XP_033422307.1">
    <property type="nucleotide sequence ID" value="XM_033574289.1"/>
</dbReference>
<reference evidence="4 7" key="2">
    <citation type="submission" date="2019-08" db="EMBL/GenBank/DDBJ databases">
        <title>The genome sequence of a newly discovered highly antifungal drug resistant Aspergillus species, Aspergillus tanneri NIH 1004.</title>
        <authorList>
            <person name="Mounaud S."/>
            <person name="Singh I."/>
            <person name="Joardar V."/>
            <person name="Pakala S."/>
            <person name="Pakala S."/>
            <person name="Venepally P."/>
            <person name="Chung J.K."/>
            <person name="Losada L."/>
            <person name="Nierman W.C."/>
        </authorList>
    </citation>
    <scope>NUCLEOTIDE SEQUENCE [LARGE SCALE GENOMIC DNA]</scope>
    <source>
        <strain evidence="4 7">NIH1004</strain>
    </source>
</reference>
<evidence type="ECO:0000256" key="2">
    <source>
        <dbReference type="ARBA" id="ARBA00022857"/>
    </source>
</evidence>
<dbReference type="STRING" id="1220188.A0A4S3JVM4"/>
<dbReference type="SUPFAM" id="SSF51735">
    <property type="entry name" value="NAD(P)-binding Rossmann-fold domains"/>
    <property type="match status" value="1"/>
</dbReference>
<dbReference type="InterPro" id="IPR002347">
    <property type="entry name" value="SDR_fam"/>
</dbReference>
<dbReference type="OrthoDB" id="1669814at2759"/>
<proteinExistence type="inferred from homology"/>
<dbReference type="GeneID" id="54332409"/>
<dbReference type="Proteomes" id="UP000324241">
    <property type="component" value="Unassembled WGS sequence"/>
</dbReference>
<dbReference type="GO" id="GO:0016491">
    <property type="term" value="F:oxidoreductase activity"/>
    <property type="evidence" value="ECO:0007669"/>
    <property type="project" value="UniProtKB-KW"/>
</dbReference>
<evidence type="ECO:0000256" key="1">
    <source>
        <dbReference type="ARBA" id="ARBA00006484"/>
    </source>
</evidence>
<dbReference type="PRINTS" id="PR00080">
    <property type="entry name" value="SDRFAMILY"/>
</dbReference>
<evidence type="ECO:0000256" key="3">
    <source>
        <dbReference type="ARBA" id="ARBA00023002"/>
    </source>
</evidence>
<dbReference type="PANTHER" id="PTHR43180">
    <property type="entry name" value="3-OXOACYL-(ACYL-CARRIER-PROTEIN) REDUCTASE (AFU_ORTHOLOGUE AFUA_6G11210)"/>
    <property type="match status" value="1"/>
</dbReference>
<evidence type="ECO:0000313" key="5">
    <source>
        <dbReference type="EMBL" id="THC99443.1"/>
    </source>
</evidence>
<protein>
    <submittedName>
        <fullName evidence="5">Uncharacterized protein</fullName>
    </submittedName>
</protein>
<dbReference type="AlphaFoldDB" id="A0A4S3JVM4"/>
<evidence type="ECO:0000313" key="4">
    <source>
        <dbReference type="EMBL" id="KAA8642945.1"/>
    </source>
</evidence>
<organism evidence="5 6">
    <name type="scientific">Aspergillus tanneri</name>
    <dbReference type="NCBI Taxonomy" id="1220188"/>
    <lineage>
        <taxon>Eukaryota</taxon>
        <taxon>Fungi</taxon>
        <taxon>Dikarya</taxon>
        <taxon>Ascomycota</taxon>
        <taxon>Pezizomycotina</taxon>
        <taxon>Eurotiomycetes</taxon>
        <taxon>Eurotiomycetidae</taxon>
        <taxon>Eurotiales</taxon>
        <taxon>Aspergillaceae</taxon>
        <taxon>Aspergillus</taxon>
        <taxon>Aspergillus subgen. Circumdati</taxon>
    </lineage>
</organism>
<dbReference type="PANTHER" id="PTHR43180:SF63">
    <property type="entry name" value="DEHYDROGENASE_REDUCTASE FAMILY PROTEIN, PUTATIVE (AFU_ORTHOLOGUE AFUA_6G03520)-RELATED"/>
    <property type="match status" value="1"/>
</dbReference>
<keyword evidence="2" id="KW-0521">NADP</keyword>
<dbReference type="CDD" id="cd05233">
    <property type="entry name" value="SDR_c"/>
    <property type="match status" value="1"/>
</dbReference>
<dbReference type="Gene3D" id="3.40.50.720">
    <property type="entry name" value="NAD(P)-binding Rossmann-like Domain"/>
    <property type="match status" value="1"/>
</dbReference>
<comment type="similarity">
    <text evidence="1">Belongs to the short-chain dehydrogenases/reductases (SDR) family.</text>
</comment>
<dbReference type="FunFam" id="3.40.50.720:FF:000084">
    <property type="entry name" value="Short-chain dehydrogenase reductase"/>
    <property type="match status" value="1"/>
</dbReference>
<dbReference type="EMBL" id="SOSA01000018">
    <property type="protein sequence ID" value="THC99443.1"/>
    <property type="molecule type" value="Genomic_DNA"/>
</dbReference>
<comment type="caution">
    <text evidence="5">The sequence shown here is derived from an EMBL/GenBank/DDBJ whole genome shotgun (WGS) entry which is preliminary data.</text>
</comment>